<feature type="compositionally biased region" description="Basic and acidic residues" evidence="1">
    <location>
        <begin position="213"/>
        <end position="230"/>
    </location>
</feature>
<keyword evidence="2" id="KW-1133">Transmembrane helix</keyword>
<feature type="compositionally biased region" description="Polar residues" evidence="1">
    <location>
        <begin position="241"/>
        <end position="251"/>
    </location>
</feature>
<feature type="region of interest" description="Disordered" evidence="1">
    <location>
        <begin position="97"/>
        <end position="129"/>
    </location>
</feature>
<evidence type="ECO:0000256" key="2">
    <source>
        <dbReference type="SAM" id="Phobius"/>
    </source>
</evidence>
<dbReference type="Proteomes" id="UP000019132">
    <property type="component" value="Unassembled WGS sequence"/>
</dbReference>
<proteinExistence type="predicted"/>
<dbReference type="eggNOG" id="ENOG502RV15">
    <property type="taxonomic scope" value="Eukaryota"/>
</dbReference>
<reference evidence="4" key="1">
    <citation type="journal article" date="2010" name="Genome Biol.">
        <title>Genome sequence of the necrotrophic plant pathogen Pythium ultimum reveals original pathogenicity mechanisms and effector repertoire.</title>
        <authorList>
            <person name="Levesque C.A."/>
            <person name="Brouwer H."/>
            <person name="Cano L."/>
            <person name="Hamilton J.P."/>
            <person name="Holt C."/>
            <person name="Huitema E."/>
            <person name="Raffaele S."/>
            <person name="Robideau G.P."/>
            <person name="Thines M."/>
            <person name="Win J."/>
            <person name="Zerillo M.M."/>
            <person name="Beakes G.W."/>
            <person name="Boore J.L."/>
            <person name="Busam D."/>
            <person name="Dumas B."/>
            <person name="Ferriera S."/>
            <person name="Fuerstenberg S.I."/>
            <person name="Gachon C.M."/>
            <person name="Gaulin E."/>
            <person name="Govers F."/>
            <person name="Grenville-Briggs L."/>
            <person name="Horner N."/>
            <person name="Hostetler J."/>
            <person name="Jiang R.H."/>
            <person name="Johnson J."/>
            <person name="Krajaejun T."/>
            <person name="Lin H."/>
            <person name="Meijer H.J."/>
            <person name="Moore B."/>
            <person name="Morris P."/>
            <person name="Phuntmart V."/>
            <person name="Puiu D."/>
            <person name="Shetty J."/>
            <person name="Stajich J.E."/>
            <person name="Tripathy S."/>
            <person name="Wawra S."/>
            <person name="van West P."/>
            <person name="Whitty B.R."/>
            <person name="Coutinho P.M."/>
            <person name="Henrissat B."/>
            <person name="Martin F."/>
            <person name="Thomas P.D."/>
            <person name="Tyler B.M."/>
            <person name="De Vries R.P."/>
            <person name="Kamoun S."/>
            <person name="Yandell M."/>
            <person name="Tisserat N."/>
            <person name="Buell C.R."/>
        </authorList>
    </citation>
    <scope>NUCLEOTIDE SEQUENCE</scope>
    <source>
        <strain evidence="4">DAOM:BR144</strain>
    </source>
</reference>
<feature type="region of interest" description="Disordered" evidence="1">
    <location>
        <begin position="499"/>
        <end position="525"/>
    </location>
</feature>
<feature type="compositionally biased region" description="Basic and acidic residues" evidence="1">
    <location>
        <begin position="322"/>
        <end position="334"/>
    </location>
</feature>
<accession>K3WCV5</accession>
<dbReference type="VEuPathDB" id="FungiDB:PYU1_G002793"/>
<feature type="region of interest" description="Disordered" evidence="1">
    <location>
        <begin position="306"/>
        <end position="334"/>
    </location>
</feature>
<organism evidence="3 4">
    <name type="scientific">Globisporangium ultimum (strain ATCC 200006 / CBS 805.95 / DAOM BR144)</name>
    <name type="common">Pythium ultimum</name>
    <dbReference type="NCBI Taxonomy" id="431595"/>
    <lineage>
        <taxon>Eukaryota</taxon>
        <taxon>Sar</taxon>
        <taxon>Stramenopiles</taxon>
        <taxon>Oomycota</taxon>
        <taxon>Peronosporomycetes</taxon>
        <taxon>Pythiales</taxon>
        <taxon>Pythiaceae</taxon>
        <taxon>Globisporangium</taxon>
    </lineage>
</organism>
<keyword evidence="2" id="KW-0472">Membrane</keyword>
<reference evidence="3" key="3">
    <citation type="submission" date="2015-02" db="UniProtKB">
        <authorList>
            <consortium name="EnsemblProtists"/>
        </authorList>
    </citation>
    <scope>IDENTIFICATION</scope>
    <source>
        <strain evidence="3">DAOM BR144</strain>
    </source>
</reference>
<feature type="transmembrane region" description="Helical" evidence="2">
    <location>
        <begin position="734"/>
        <end position="754"/>
    </location>
</feature>
<feature type="region of interest" description="Disordered" evidence="1">
    <location>
        <begin position="638"/>
        <end position="664"/>
    </location>
</feature>
<feature type="compositionally biased region" description="Basic and acidic residues" evidence="1">
    <location>
        <begin position="409"/>
        <end position="434"/>
    </location>
</feature>
<keyword evidence="4" id="KW-1185">Reference proteome</keyword>
<evidence type="ECO:0000313" key="3">
    <source>
        <dbReference type="EnsemblProtists" id="PYU1_T002796"/>
    </source>
</evidence>
<feature type="region of interest" description="Disordered" evidence="1">
    <location>
        <begin position="408"/>
        <end position="434"/>
    </location>
</feature>
<dbReference type="EnsemblProtists" id="PYU1_T002796">
    <property type="protein sequence ID" value="PYU1_T002796"/>
    <property type="gene ID" value="PYU1_G002793"/>
</dbReference>
<dbReference type="AlphaFoldDB" id="K3WCV5"/>
<dbReference type="InParanoid" id="K3WCV5"/>
<feature type="compositionally biased region" description="Polar residues" evidence="1">
    <location>
        <begin position="183"/>
        <end position="199"/>
    </location>
</feature>
<sequence length="757" mass="83720">EDIFDVVLAESAVDAPVDARAISKVGVNEDDQEEEFDVKNFINRFQAKKEETLDNLPFRTVRSFFTEKQRSIHVSAEKEKYDALTEQQKQEANAAQELKLAPKSPLAVSEGRATNASTEVNGSVQQSEDAKTQRIKNIASRFEAKKEQSLDDLKFRTVRSFFTEEERSVRVGAEREKYNALTQQQQQEANATKTVIQSEQSHDVVSESVDATVHGDRSRYSTSEKAEHVVSEAVTEGVSVENKSSGITTPENKTKQRIKNIASRFELAAKKEQSLDDLKFRTVRSFFTEEQRSIRVAAERERYNALAEQQKHESSLANGEGDENRDVSDEKPHDGELVHRRLSGAMKQLAVDKETPVKNIASRFEVAAKKEQSLDDLQYRTVRSFFTEEERSIRVAAEREKYNALTEQQKQELKLGHADRDEVGDEKLRDGEHSNRRLSGAANQVTVDKGTPVKNIASRFEGKKEQSLDDLQYRTVRSFFTEEERSIRVAAEREKYNALTEQQKQDMKNAEQKQKKEAQRESTEGIAATNTVGNDVTEDVTSVVCVEESIVATASSESSAEVAEVKTVEGMTVASGSVNEPVEMAIETVTIEEVVECDANDAAALSATAENVVEETTRGTVITQTSVVDVEAKKSSNEAELETSSAAATCQEGEKRGEFVSESSSQDAASTLIATSSDHTVKEVVTEEHTHAHAEVIETSASKVVASKTVTAPAARAAAEEKVALEFLGQGGRLPIHVIILIVCILIAVFIMLVSRG</sequence>
<protein>
    <submittedName>
        <fullName evidence="3">Uncharacterized protein</fullName>
    </submittedName>
</protein>
<feature type="region of interest" description="Disordered" evidence="1">
    <location>
        <begin position="183"/>
        <end position="254"/>
    </location>
</feature>
<evidence type="ECO:0000313" key="4">
    <source>
        <dbReference type="Proteomes" id="UP000019132"/>
    </source>
</evidence>
<dbReference type="EMBL" id="GL376628">
    <property type="status" value="NOT_ANNOTATED_CDS"/>
    <property type="molecule type" value="Genomic_DNA"/>
</dbReference>
<reference evidence="4" key="2">
    <citation type="submission" date="2010-04" db="EMBL/GenBank/DDBJ databases">
        <authorList>
            <person name="Buell R."/>
            <person name="Hamilton J."/>
            <person name="Hostetler J."/>
        </authorList>
    </citation>
    <scope>NUCLEOTIDE SEQUENCE [LARGE SCALE GENOMIC DNA]</scope>
    <source>
        <strain evidence="4">DAOM:BR144</strain>
    </source>
</reference>
<dbReference type="STRING" id="431595.K3WCV5"/>
<evidence type="ECO:0000256" key="1">
    <source>
        <dbReference type="SAM" id="MobiDB-lite"/>
    </source>
</evidence>
<dbReference type="HOGENOM" id="CLU_368281_0_0_1"/>
<name>K3WCV5_GLOUD</name>
<keyword evidence="2" id="KW-0812">Transmembrane</keyword>
<feature type="compositionally biased region" description="Basic and acidic residues" evidence="1">
    <location>
        <begin position="503"/>
        <end position="523"/>
    </location>
</feature>
<feature type="compositionally biased region" description="Polar residues" evidence="1">
    <location>
        <begin position="112"/>
        <end position="127"/>
    </location>
</feature>